<dbReference type="EMBL" id="QUTA01005659">
    <property type="protein sequence ID" value="RHY14690.1"/>
    <property type="molecule type" value="Genomic_DNA"/>
</dbReference>
<gene>
    <name evidence="2" type="ORF">DYB25_010619</name>
    <name evidence="7" type="ORF">DYB26_005409</name>
    <name evidence="4" type="ORF">DYB30_009052</name>
    <name evidence="8" type="ORF">DYB31_002640</name>
    <name evidence="5" type="ORF">DYB34_008776</name>
    <name evidence="3" type="ORF">DYB36_003328</name>
    <name evidence="6" type="ORF">DYB38_011624</name>
</gene>
<dbReference type="InterPro" id="IPR027417">
    <property type="entry name" value="P-loop_NTPase"/>
</dbReference>
<dbReference type="InterPro" id="IPR045455">
    <property type="entry name" value="NrS-1_pol-like_helicase"/>
</dbReference>
<evidence type="ECO:0000313" key="2">
    <source>
        <dbReference type="EMBL" id="RHY14690.1"/>
    </source>
</evidence>
<evidence type="ECO:0000313" key="8">
    <source>
        <dbReference type="EMBL" id="RHZ11423.1"/>
    </source>
</evidence>
<evidence type="ECO:0000313" key="5">
    <source>
        <dbReference type="EMBL" id="RHY76712.1"/>
    </source>
</evidence>
<dbReference type="Proteomes" id="UP000283543">
    <property type="component" value="Unassembled WGS sequence"/>
</dbReference>
<evidence type="ECO:0000259" key="1">
    <source>
        <dbReference type="Pfam" id="PF19263"/>
    </source>
</evidence>
<protein>
    <recommendedName>
        <fullName evidence="1">NrS-1 polymerase-like helicase domain-containing protein</fullName>
    </recommendedName>
</protein>
<dbReference type="Pfam" id="PF19263">
    <property type="entry name" value="DUF5906"/>
    <property type="match status" value="1"/>
</dbReference>
<evidence type="ECO:0000313" key="6">
    <source>
        <dbReference type="EMBL" id="RHY77959.1"/>
    </source>
</evidence>
<evidence type="ECO:0000313" key="15">
    <source>
        <dbReference type="Proteomes" id="UP000286510"/>
    </source>
</evidence>
<sequence>MIPAIVDQRNPGHYGDYKALQSTIHKNMDLISKYVVDNIAHIENGGKSVILTKTFNTQGQIEYTHMNLKAFRDAVAGFKILKSVKNDKGEDDRKVEFCSVAKASYALLDRITWDRMDFVPYSARAGYDWTDRRVFNTFAGFVHPFAEDFVVDRSKIARFLEHILIIWADGNKAVYEAIMKVFAMYLQRPEQKTQLCLVMLGREGVGKNIITDILKNFVIGGRYVLETADMSKITQRFNGSVENKLLCVLDEAASVNGKDSHKDQEALKALINSTNLVVEKKGAEPYTIQDRCNYICFSNNDYVIKASTEMRRFAYCRVSDMKIGNAKYFKDLYADFDKHGAGIHLYHYLMNLDVSDFVPQRDFPMTAAKAEMQRDAVDKPIQWMVASINEEVETELRFIDGFNPNAQLLTKFNDWLRSGNASATVWSDQRFSKSLSKFLGTNTRQRVHGVQTRGYVLTVKVVRTKIKAYTRRTDLFHDDEDTQEFD</sequence>
<organism evidence="3 9">
    <name type="scientific">Aphanomyces astaci</name>
    <name type="common">Crayfish plague agent</name>
    <dbReference type="NCBI Taxonomy" id="112090"/>
    <lineage>
        <taxon>Eukaryota</taxon>
        <taxon>Sar</taxon>
        <taxon>Stramenopiles</taxon>
        <taxon>Oomycota</taxon>
        <taxon>Saprolegniomycetes</taxon>
        <taxon>Saprolegniales</taxon>
        <taxon>Verrucalvaceae</taxon>
        <taxon>Aphanomyces</taxon>
    </lineage>
</organism>
<proteinExistence type="predicted"/>
<dbReference type="EMBL" id="QUTC01000737">
    <property type="protein sequence ID" value="RHY77959.1"/>
    <property type="molecule type" value="Genomic_DNA"/>
</dbReference>
<dbReference type="Proteomes" id="UP000266196">
    <property type="component" value="Unassembled WGS sequence"/>
</dbReference>
<comment type="caution">
    <text evidence="3">The sequence shown here is derived from an EMBL/GenBank/DDBJ whole genome shotgun (WGS) entry which is preliminary data.</text>
</comment>
<evidence type="ECO:0000313" key="7">
    <source>
        <dbReference type="EMBL" id="RHY88783.1"/>
    </source>
</evidence>
<evidence type="ECO:0000313" key="14">
    <source>
        <dbReference type="Proteomes" id="UP000283543"/>
    </source>
</evidence>
<reference evidence="9 10" key="1">
    <citation type="submission" date="2018-08" db="EMBL/GenBank/DDBJ databases">
        <title>Aphanomyces genome sequencing and annotation.</title>
        <authorList>
            <person name="Minardi D."/>
            <person name="Oidtmann B."/>
            <person name="Van Der Giezen M."/>
            <person name="Studholme D.J."/>
        </authorList>
    </citation>
    <scope>NUCLEOTIDE SEQUENCE [LARGE SCALE GENOMIC DNA]</scope>
    <source>
        <strain evidence="8 11">197901</strain>
        <strain evidence="4 13">D2</strain>
        <strain evidence="7 15">FDL457</strain>
        <strain evidence="3 9">Kv</strain>
        <strain evidence="6 10">SA</strain>
        <strain evidence="5 14">Si</strain>
        <strain evidence="2 12">Yx</strain>
    </source>
</reference>
<evidence type="ECO:0000313" key="12">
    <source>
        <dbReference type="Proteomes" id="UP000266239"/>
    </source>
</evidence>
<dbReference type="Proteomes" id="UP000265716">
    <property type="component" value="Unassembled WGS sequence"/>
</dbReference>
<dbReference type="EMBL" id="QUTE01010983">
    <property type="protein sequence ID" value="RHZ11423.1"/>
    <property type="molecule type" value="Genomic_DNA"/>
</dbReference>
<feature type="domain" description="NrS-1 polymerase-like helicase" evidence="1">
    <location>
        <begin position="200"/>
        <end position="312"/>
    </location>
</feature>
<dbReference type="Proteomes" id="UP000266643">
    <property type="component" value="Unassembled WGS sequence"/>
</dbReference>
<dbReference type="Gene3D" id="3.40.50.300">
    <property type="entry name" value="P-loop containing nucleotide triphosphate hydrolases"/>
    <property type="match status" value="1"/>
</dbReference>
<evidence type="ECO:0000313" key="11">
    <source>
        <dbReference type="Proteomes" id="UP000266196"/>
    </source>
</evidence>
<evidence type="ECO:0000313" key="13">
    <source>
        <dbReference type="Proteomes" id="UP000266643"/>
    </source>
</evidence>
<dbReference type="Proteomes" id="UP000266239">
    <property type="component" value="Unassembled WGS sequence"/>
</dbReference>
<evidence type="ECO:0000313" key="10">
    <source>
        <dbReference type="Proteomes" id="UP000265716"/>
    </source>
</evidence>
<accession>A0A397BH07</accession>
<dbReference type="Proteomes" id="UP000286510">
    <property type="component" value="Unassembled WGS sequence"/>
</dbReference>
<dbReference type="EMBL" id="QUTF01022744">
    <property type="protein sequence ID" value="RHY88783.1"/>
    <property type="molecule type" value="Genomic_DNA"/>
</dbReference>
<evidence type="ECO:0000313" key="3">
    <source>
        <dbReference type="EMBL" id="RHY18198.1"/>
    </source>
</evidence>
<evidence type="ECO:0000313" key="9">
    <source>
        <dbReference type="Proteomes" id="UP000265427"/>
    </source>
</evidence>
<dbReference type="AlphaFoldDB" id="A0A397BH07"/>
<dbReference type="EMBL" id="QUTD01003107">
    <property type="protein sequence ID" value="RHY74023.1"/>
    <property type="molecule type" value="Genomic_DNA"/>
</dbReference>
<name>A0A397BH07_APHAT</name>
<dbReference type="EMBL" id="QUSZ01003510">
    <property type="protein sequence ID" value="RHY18198.1"/>
    <property type="molecule type" value="Genomic_DNA"/>
</dbReference>
<evidence type="ECO:0000313" key="4">
    <source>
        <dbReference type="EMBL" id="RHY74023.1"/>
    </source>
</evidence>
<dbReference type="Proteomes" id="UP000265427">
    <property type="component" value="Unassembled WGS sequence"/>
</dbReference>
<dbReference type="EMBL" id="QUTB01001051">
    <property type="protein sequence ID" value="RHY76712.1"/>
    <property type="molecule type" value="Genomic_DNA"/>
</dbReference>